<dbReference type="InterPro" id="IPR003462">
    <property type="entry name" value="ODC_Mu_crystall"/>
</dbReference>
<proteinExistence type="predicted"/>
<dbReference type="Gene3D" id="3.40.50.720">
    <property type="entry name" value="NAD(P)-binding Rossmann-like Domain"/>
    <property type="match status" value="1"/>
</dbReference>
<dbReference type="PANTHER" id="PTHR13812:SF19">
    <property type="entry name" value="KETIMINE REDUCTASE MU-CRYSTALLIN"/>
    <property type="match status" value="1"/>
</dbReference>
<dbReference type="Pfam" id="PF02423">
    <property type="entry name" value="OCD_Mu_crystall"/>
    <property type="match status" value="1"/>
</dbReference>
<dbReference type="InterPro" id="IPR023401">
    <property type="entry name" value="ODC_N"/>
</dbReference>
<dbReference type="EMBL" id="FNFL01000001">
    <property type="protein sequence ID" value="SDJ80447.1"/>
    <property type="molecule type" value="Genomic_DNA"/>
</dbReference>
<dbReference type="GO" id="GO:0005737">
    <property type="term" value="C:cytoplasm"/>
    <property type="evidence" value="ECO:0007669"/>
    <property type="project" value="TreeGrafter"/>
</dbReference>
<accession>A0A1G8WQW5</accession>
<dbReference type="SUPFAM" id="SSF51735">
    <property type="entry name" value="NAD(P)-binding Rossmann-fold domains"/>
    <property type="match status" value="1"/>
</dbReference>
<gene>
    <name evidence="1" type="ORF">SAMN05216243_0935</name>
</gene>
<organism evidence="1 2">
    <name type="scientific">Sediminibacillus albus</name>
    <dbReference type="NCBI Taxonomy" id="407036"/>
    <lineage>
        <taxon>Bacteria</taxon>
        <taxon>Bacillati</taxon>
        <taxon>Bacillota</taxon>
        <taxon>Bacilli</taxon>
        <taxon>Bacillales</taxon>
        <taxon>Bacillaceae</taxon>
        <taxon>Sediminibacillus</taxon>
    </lineage>
</organism>
<dbReference type="PIRSF" id="PIRSF001439">
    <property type="entry name" value="CryM"/>
    <property type="match status" value="1"/>
</dbReference>
<evidence type="ECO:0000313" key="1">
    <source>
        <dbReference type="EMBL" id="SDJ80447.1"/>
    </source>
</evidence>
<dbReference type="OrthoDB" id="9792005at2"/>
<evidence type="ECO:0000313" key="2">
    <source>
        <dbReference type="Proteomes" id="UP000198694"/>
    </source>
</evidence>
<dbReference type="STRING" id="407036.SAMN05216243_0935"/>
<dbReference type="InterPro" id="IPR036291">
    <property type="entry name" value="NAD(P)-bd_dom_sf"/>
</dbReference>
<dbReference type="AlphaFoldDB" id="A0A1G8WQW5"/>
<dbReference type="PANTHER" id="PTHR13812">
    <property type="entry name" value="KETIMINE REDUCTASE MU-CRYSTALLIN"/>
    <property type="match status" value="1"/>
</dbReference>
<protein>
    <submittedName>
        <fullName evidence="1">Ornithine cyclodeaminase</fullName>
    </submittedName>
</protein>
<sequence length="325" mass="35418">MILFTESEIRQYVQLQPQVLTTIEKGFSSLQDSQVVMPPIMRIDFPESNGEIDIKSAYVKGVDKFAVKMSTGFFDNHLQGLPSGNGMMLLFSSETGVPRAVMLDNGYLTHLRTAAAGAIAASYLSQETVDTVGVIGTGSQARCQIEALHFVRSFTRLLVFGRNQEHVKTYIDDVSGIFQGEIVACSTAEQVVRQSELVISTTPSETPVIKADWIHPGLHITAMGADAEHKNELEVQCFQAADKIVCDSKQQCLRLGELHHAYASGMMTDDSEVSELGAIISGQESGRLNESEITICDLTGTGVQDTMIAVYAYDALVKHRAGTTF</sequence>
<dbReference type="Gene3D" id="3.30.1780.10">
    <property type="entry name" value="ornithine cyclodeaminase, domain 1"/>
    <property type="match status" value="1"/>
</dbReference>
<reference evidence="1 2" key="1">
    <citation type="submission" date="2016-10" db="EMBL/GenBank/DDBJ databases">
        <authorList>
            <person name="de Groot N.N."/>
        </authorList>
    </citation>
    <scope>NUCLEOTIDE SEQUENCE [LARGE SCALE GENOMIC DNA]</scope>
    <source>
        <strain evidence="1 2">CGMCC 1.6502</strain>
    </source>
</reference>
<dbReference type="Proteomes" id="UP000198694">
    <property type="component" value="Unassembled WGS sequence"/>
</dbReference>
<dbReference type="RefSeq" id="WP_093211497.1">
    <property type="nucleotide sequence ID" value="NZ_FNFL01000001.1"/>
</dbReference>
<dbReference type="NCBIfam" id="NF006141">
    <property type="entry name" value="PRK08291.1"/>
    <property type="match status" value="1"/>
</dbReference>
<name>A0A1G8WQW5_9BACI</name>
<keyword evidence="2" id="KW-1185">Reference proteome</keyword>